<feature type="non-terminal residue" evidence="1">
    <location>
        <position position="35"/>
    </location>
</feature>
<sequence>MNDPGLVAAVETELEDLAQIDAGDGYGQFLRMSIC</sequence>
<evidence type="ECO:0000313" key="1">
    <source>
        <dbReference type="EMBL" id="KKL15246.1"/>
    </source>
</evidence>
<gene>
    <name evidence="1" type="ORF">LCGC14_2507530</name>
</gene>
<dbReference type="AlphaFoldDB" id="A0A0F9DBY9"/>
<reference evidence="1" key="1">
    <citation type="journal article" date="2015" name="Nature">
        <title>Complex archaea that bridge the gap between prokaryotes and eukaryotes.</title>
        <authorList>
            <person name="Spang A."/>
            <person name="Saw J.H."/>
            <person name="Jorgensen S.L."/>
            <person name="Zaremba-Niedzwiedzka K."/>
            <person name="Martijn J."/>
            <person name="Lind A.E."/>
            <person name="van Eijk R."/>
            <person name="Schleper C."/>
            <person name="Guy L."/>
            <person name="Ettema T.J."/>
        </authorList>
    </citation>
    <scope>NUCLEOTIDE SEQUENCE</scope>
</reference>
<comment type="caution">
    <text evidence="1">The sequence shown here is derived from an EMBL/GenBank/DDBJ whole genome shotgun (WGS) entry which is preliminary data.</text>
</comment>
<proteinExistence type="predicted"/>
<accession>A0A0F9DBY9</accession>
<organism evidence="1">
    <name type="scientific">marine sediment metagenome</name>
    <dbReference type="NCBI Taxonomy" id="412755"/>
    <lineage>
        <taxon>unclassified sequences</taxon>
        <taxon>metagenomes</taxon>
        <taxon>ecological metagenomes</taxon>
    </lineage>
</organism>
<protein>
    <submittedName>
        <fullName evidence="1">Uncharacterized protein</fullName>
    </submittedName>
</protein>
<dbReference type="EMBL" id="LAZR01040134">
    <property type="protein sequence ID" value="KKL15246.1"/>
    <property type="molecule type" value="Genomic_DNA"/>
</dbReference>
<name>A0A0F9DBY9_9ZZZZ</name>